<evidence type="ECO:0000313" key="3">
    <source>
        <dbReference type="EMBL" id="RAM00614.1"/>
    </source>
</evidence>
<reference evidence="2 5" key="2">
    <citation type="submission" date="2019-02" db="EMBL/GenBank/DDBJ databases">
        <title>Complete genome sequence of Desulfobacter hydrogenophilus AcRS1.</title>
        <authorList>
            <person name="Marietou A."/>
            <person name="Lund M.B."/>
            <person name="Marshall I.P.G."/>
            <person name="Schreiber L."/>
            <person name="Jorgensen B."/>
        </authorList>
    </citation>
    <scope>NUCLEOTIDE SEQUENCE [LARGE SCALE GENOMIC DNA]</scope>
    <source>
        <strain evidence="2 5">AcRS1</strain>
    </source>
</reference>
<dbReference type="Proteomes" id="UP000248798">
    <property type="component" value="Unassembled WGS sequence"/>
</dbReference>
<evidence type="ECO:0000256" key="1">
    <source>
        <dbReference type="SAM" id="MobiDB-lite"/>
    </source>
</evidence>
<gene>
    <name evidence="3" type="ORF">DO021_17990</name>
    <name evidence="2" type="ORF">EYB58_21570</name>
</gene>
<protein>
    <submittedName>
        <fullName evidence="3">Uncharacterized protein</fullName>
    </submittedName>
</protein>
<proteinExistence type="predicted"/>
<feature type="region of interest" description="Disordered" evidence="1">
    <location>
        <begin position="25"/>
        <end position="75"/>
    </location>
</feature>
<dbReference type="PROSITE" id="PS51257">
    <property type="entry name" value="PROKAR_LIPOPROTEIN"/>
    <property type="match status" value="1"/>
</dbReference>
<keyword evidence="5" id="KW-1185">Reference proteome</keyword>
<dbReference type="OrthoDB" id="5423137at2"/>
<accession>A0A328F7J5</accession>
<organism evidence="3 4">
    <name type="scientific">Desulfobacter hydrogenophilus</name>
    <dbReference type="NCBI Taxonomy" id="2291"/>
    <lineage>
        <taxon>Bacteria</taxon>
        <taxon>Pseudomonadati</taxon>
        <taxon>Thermodesulfobacteriota</taxon>
        <taxon>Desulfobacteria</taxon>
        <taxon>Desulfobacterales</taxon>
        <taxon>Desulfobacteraceae</taxon>
        <taxon>Desulfobacter</taxon>
    </lineage>
</organism>
<reference evidence="3 4" key="1">
    <citation type="submission" date="2018-06" db="EMBL/GenBank/DDBJ databases">
        <title>Complete Genome Sequence of Desulfobacter hydrogenophilus (DSM3380).</title>
        <authorList>
            <person name="Marietou A."/>
            <person name="Schreiber L."/>
            <person name="Marshall I."/>
            <person name="Jorgensen B."/>
        </authorList>
    </citation>
    <scope>NUCLEOTIDE SEQUENCE [LARGE SCALE GENOMIC DNA]</scope>
    <source>
        <strain evidence="3 4">DSM 3380</strain>
    </source>
</reference>
<dbReference type="AlphaFoldDB" id="A0A328F7J5"/>
<dbReference type="EMBL" id="QLNI01000042">
    <property type="protein sequence ID" value="RAM00614.1"/>
    <property type="molecule type" value="Genomic_DNA"/>
</dbReference>
<evidence type="ECO:0000313" key="4">
    <source>
        <dbReference type="Proteomes" id="UP000248798"/>
    </source>
</evidence>
<dbReference type="RefSeq" id="WP_111959240.1">
    <property type="nucleotide sequence ID" value="NZ_CP036313.1"/>
</dbReference>
<evidence type="ECO:0000313" key="2">
    <source>
        <dbReference type="EMBL" id="QBH15270.1"/>
    </source>
</evidence>
<sequence length="108" mass="11522">MKIKMSVLIVSVVFLFAMIFAGCGNQDKPKQAPEAETQAVEEIETQAPEAETQAVEEVETQAPEAETQAAEEVETQAAELGNQVVDEVKTQAAEKAAEAKEASAAEKN</sequence>
<dbReference type="EMBL" id="CP036313">
    <property type="protein sequence ID" value="QBH15270.1"/>
    <property type="molecule type" value="Genomic_DNA"/>
</dbReference>
<dbReference type="Proteomes" id="UP000293902">
    <property type="component" value="Chromosome"/>
</dbReference>
<evidence type="ECO:0000313" key="5">
    <source>
        <dbReference type="Proteomes" id="UP000293902"/>
    </source>
</evidence>
<name>A0A328F7J5_9BACT</name>